<gene>
    <name evidence="3" type="ORF">ACFPP7_06960</name>
</gene>
<dbReference type="EMBL" id="JBHSMX010000011">
    <property type="protein sequence ID" value="MFC5520656.1"/>
    <property type="molecule type" value="Genomic_DNA"/>
</dbReference>
<keyword evidence="4" id="KW-1185">Reference proteome</keyword>
<sequence>MKNRRSLLCALTLLPLLLTGRVMAKGKDKEDHDVAYEAMRRGEILPLSRILAIVAERVPGEIIKVELEGKRLQYKLKVLAPDGRVRKMRLDARSGATLSIDVDE</sequence>
<evidence type="ECO:0000313" key="3">
    <source>
        <dbReference type="EMBL" id="MFC5520656.1"/>
    </source>
</evidence>
<name>A0ABW0Q720_9BURK</name>
<protein>
    <submittedName>
        <fullName evidence="3">PepSY domain-containing protein</fullName>
    </submittedName>
</protein>
<dbReference type="Proteomes" id="UP001596084">
    <property type="component" value="Unassembled WGS sequence"/>
</dbReference>
<feature type="chain" id="PRO_5045967572" evidence="1">
    <location>
        <begin position="25"/>
        <end position="104"/>
    </location>
</feature>
<dbReference type="InterPro" id="IPR025711">
    <property type="entry name" value="PepSY"/>
</dbReference>
<feature type="signal peptide" evidence="1">
    <location>
        <begin position="1"/>
        <end position="24"/>
    </location>
</feature>
<comment type="caution">
    <text evidence="3">The sequence shown here is derived from an EMBL/GenBank/DDBJ whole genome shotgun (WGS) entry which is preliminary data.</text>
</comment>
<reference evidence="4" key="1">
    <citation type="journal article" date="2019" name="Int. J. Syst. Evol. Microbiol.">
        <title>The Global Catalogue of Microorganisms (GCM) 10K type strain sequencing project: providing services to taxonomists for standard genome sequencing and annotation.</title>
        <authorList>
            <consortium name="The Broad Institute Genomics Platform"/>
            <consortium name="The Broad Institute Genome Sequencing Center for Infectious Disease"/>
            <person name="Wu L."/>
            <person name="Ma J."/>
        </authorList>
    </citation>
    <scope>NUCLEOTIDE SEQUENCE [LARGE SCALE GENOMIC DNA]</scope>
    <source>
        <strain evidence="4">CGMCC 4.7277</strain>
    </source>
</reference>
<evidence type="ECO:0000256" key="1">
    <source>
        <dbReference type="SAM" id="SignalP"/>
    </source>
</evidence>
<dbReference type="RefSeq" id="WP_218017483.1">
    <property type="nucleotide sequence ID" value="NZ_JBHSMX010000011.1"/>
</dbReference>
<accession>A0ABW0Q720</accession>
<dbReference type="Pfam" id="PF03413">
    <property type="entry name" value="PepSY"/>
    <property type="match status" value="1"/>
</dbReference>
<proteinExistence type="predicted"/>
<evidence type="ECO:0000313" key="4">
    <source>
        <dbReference type="Proteomes" id="UP001596084"/>
    </source>
</evidence>
<feature type="domain" description="PepSY" evidence="2">
    <location>
        <begin position="45"/>
        <end position="100"/>
    </location>
</feature>
<keyword evidence="1" id="KW-0732">Signal</keyword>
<evidence type="ECO:0000259" key="2">
    <source>
        <dbReference type="Pfam" id="PF03413"/>
    </source>
</evidence>
<organism evidence="3 4">
    <name type="scientific">Polaromonas jejuensis</name>
    <dbReference type="NCBI Taxonomy" id="457502"/>
    <lineage>
        <taxon>Bacteria</taxon>
        <taxon>Pseudomonadati</taxon>
        <taxon>Pseudomonadota</taxon>
        <taxon>Betaproteobacteria</taxon>
        <taxon>Burkholderiales</taxon>
        <taxon>Comamonadaceae</taxon>
        <taxon>Polaromonas</taxon>
    </lineage>
</organism>